<dbReference type="GO" id="GO:0006018">
    <property type="term" value="P:2-deoxyribose 1-phosphate catabolic process"/>
    <property type="evidence" value="ECO:0007669"/>
    <property type="project" value="UniProtKB-UniRule"/>
</dbReference>
<comment type="pathway">
    <text evidence="6">Carbohydrate degradation; 2-deoxy-D-ribose 1-phosphate degradation; D-glyceraldehyde 3-phosphate and acetaldehyde from 2-deoxy-alpha-D-ribose 1-phosphate: step 1/2.</text>
</comment>
<feature type="binding site" evidence="6">
    <location>
        <position position="326"/>
    </location>
    <ligand>
        <name>Mn(2+)</name>
        <dbReference type="ChEBI" id="CHEBI:29035"/>
        <label>1</label>
    </ligand>
</feature>
<evidence type="ECO:0000256" key="7">
    <source>
        <dbReference type="NCBIfam" id="TIGR01696"/>
    </source>
</evidence>
<dbReference type="Proteomes" id="UP000006443">
    <property type="component" value="Unassembled WGS sequence"/>
</dbReference>
<reference evidence="9 10" key="1">
    <citation type="submission" date="2009-02" db="EMBL/GenBank/DDBJ databases">
        <title>Sequencing of the draft genome and assembly of Dethiobacter alkaliphilus AHT 1.</title>
        <authorList>
            <consortium name="US DOE Joint Genome Institute (JGI-PGF)"/>
            <person name="Lucas S."/>
            <person name="Copeland A."/>
            <person name="Lapidus A."/>
            <person name="Glavina del Rio T."/>
            <person name="Dalin E."/>
            <person name="Tice H."/>
            <person name="Bruce D."/>
            <person name="Goodwin L."/>
            <person name="Pitluck S."/>
            <person name="Larimer F."/>
            <person name="Land M.L."/>
            <person name="Hauser L."/>
            <person name="Muyzer G."/>
        </authorList>
    </citation>
    <scope>NUCLEOTIDE SEQUENCE [LARGE SCALE GENOMIC DNA]</scope>
    <source>
        <strain evidence="9 10">AHT 1</strain>
    </source>
</reference>
<accession>C0GE02</accession>
<dbReference type="GO" id="GO:0043094">
    <property type="term" value="P:metabolic compound salvage"/>
    <property type="evidence" value="ECO:0007669"/>
    <property type="project" value="UniProtKB-UniRule"/>
</dbReference>
<dbReference type="SUPFAM" id="SSF53649">
    <property type="entry name" value="Alkaline phosphatase-like"/>
    <property type="match status" value="1"/>
</dbReference>
<dbReference type="GO" id="GO:0008973">
    <property type="term" value="F:phosphopentomutase activity"/>
    <property type="evidence" value="ECO:0007669"/>
    <property type="project" value="UniProtKB-UniRule"/>
</dbReference>
<dbReference type="HAMAP" id="MF_00740">
    <property type="entry name" value="Phosphopentomut"/>
    <property type="match status" value="1"/>
</dbReference>
<dbReference type="RefSeq" id="WP_008514931.1">
    <property type="nucleotide sequence ID" value="NZ_ACJM01000003.1"/>
</dbReference>
<dbReference type="OrthoDB" id="9769930at2"/>
<dbReference type="EC" id="5.4.2.7" evidence="6 7"/>
<proteinExistence type="inferred from homology"/>
<dbReference type="Gene3D" id="3.30.70.1250">
    <property type="entry name" value="Phosphopentomutase"/>
    <property type="match status" value="1"/>
</dbReference>
<comment type="function">
    <text evidence="6">Isomerase that catalyzes the conversion of deoxy-ribose 1-phosphate (dRib-1-P) and ribose 1-phosphate (Rib-1-P) to deoxy-ribose 5-phosphate (dRib-5-P) and ribose 5-phosphate (Rib-5-P), respectively.</text>
</comment>
<feature type="domain" description="Metalloenzyme" evidence="8">
    <location>
        <begin position="4"/>
        <end position="376"/>
    </location>
</feature>
<evidence type="ECO:0000256" key="4">
    <source>
        <dbReference type="ARBA" id="ARBA00023211"/>
    </source>
</evidence>
<dbReference type="STRING" id="555088.DealDRAFT_0711"/>
<gene>
    <name evidence="6" type="primary">deoB</name>
    <name evidence="9" type="ORF">DealDRAFT_0711</name>
</gene>
<name>C0GE02_DETAL</name>
<evidence type="ECO:0000256" key="5">
    <source>
        <dbReference type="ARBA" id="ARBA00023235"/>
    </source>
</evidence>
<dbReference type="InterPro" id="IPR017850">
    <property type="entry name" value="Alkaline_phosphatase_core_sf"/>
</dbReference>
<dbReference type="FunFam" id="3.30.70.1250:FF:000001">
    <property type="entry name" value="Phosphopentomutase"/>
    <property type="match status" value="1"/>
</dbReference>
<feature type="binding site" evidence="6">
    <location>
        <position position="337"/>
    </location>
    <ligand>
        <name>Mn(2+)</name>
        <dbReference type="ChEBI" id="CHEBI:29035"/>
        <label>2</label>
    </ligand>
</feature>
<dbReference type="AlphaFoldDB" id="C0GE02"/>
<comment type="catalytic activity">
    <reaction evidence="6">
        <text>alpha-D-ribose 1-phosphate = D-ribose 5-phosphate</text>
        <dbReference type="Rhea" id="RHEA:18793"/>
        <dbReference type="ChEBI" id="CHEBI:57720"/>
        <dbReference type="ChEBI" id="CHEBI:78346"/>
        <dbReference type="EC" id="5.4.2.7"/>
    </reaction>
</comment>
<evidence type="ECO:0000313" key="9">
    <source>
        <dbReference type="EMBL" id="EEG78296.1"/>
    </source>
</evidence>
<dbReference type="GO" id="GO:0000287">
    <property type="term" value="F:magnesium ion binding"/>
    <property type="evidence" value="ECO:0007669"/>
    <property type="project" value="UniProtKB-UniRule"/>
</dbReference>
<comment type="caution">
    <text evidence="9">The sequence shown here is derived from an EMBL/GenBank/DDBJ whole genome shotgun (WGS) entry which is preliminary data.</text>
</comment>
<keyword evidence="5 6" id="KW-0413">Isomerase</keyword>
<organism evidence="9 10">
    <name type="scientific">Dethiobacter alkaliphilus AHT 1</name>
    <dbReference type="NCBI Taxonomy" id="555088"/>
    <lineage>
        <taxon>Bacteria</taxon>
        <taxon>Bacillati</taxon>
        <taxon>Bacillota</taxon>
        <taxon>Dethiobacteria</taxon>
        <taxon>Dethiobacterales</taxon>
        <taxon>Dethiobacteraceae</taxon>
        <taxon>Dethiobacter</taxon>
    </lineage>
</organism>
<feature type="binding site" evidence="6">
    <location>
        <position position="289"/>
    </location>
    <ligand>
        <name>Mn(2+)</name>
        <dbReference type="ChEBI" id="CHEBI:29035"/>
        <label>2</label>
    </ligand>
</feature>
<sequence>MTIKRVLCIVLDSLGVGELPDASFYGDAGSNTLAHIAKATGGLNVPRLQSFGLGCLTAVEGVPCISDPAGAYGKMAERSQGKDTTTGHWEMTGIILDNPFPTYESGFPPEIIEPFEAAIGRKVLGNIKASGTEIIQSLGEQHMETGRPIVYTSADSVFQIAAHEDVVPVELLYKWCAAARNLLRDEHAVGRVIARPFTGKPGDFQRTPNRKDYSVKPPQPTLLDKLVSAGHEVVGIGKIPDIFAGQGITTSLHTKNNDDGMAKLQEAMERFATGLLFINLVDFDMVFGHRNDATGYAQALERFDSQLGDVLDRMRADDVLFIVADHGCDPTFPHTDHTREYVPLLAYGKQVEPKNLGIRATFADLGATVAALLGAEPLEAGTDFSAEIGLKTR</sequence>
<evidence type="ECO:0000256" key="2">
    <source>
        <dbReference type="ARBA" id="ARBA00022490"/>
    </source>
</evidence>
<evidence type="ECO:0000256" key="3">
    <source>
        <dbReference type="ARBA" id="ARBA00022723"/>
    </source>
</evidence>
<comment type="catalytic activity">
    <reaction evidence="6">
        <text>2-deoxy-alpha-D-ribose 1-phosphate = 2-deoxy-D-ribose 5-phosphate</text>
        <dbReference type="Rhea" id="RHEA:27658"/>
        <dbReference type="ChEBI" id="CHEBI:57259"/>
        <dbReference type="ChEBI" id="CHEBI:62877"/>
        <dbReference type="EC" id="5.4.2.7"/>
    </reaction>
</comment>
<dbReference type="GO" id="GO:0030145">
    <property type="term" value="F:manganese ion binding"/>
    <property type="evidence" value="ECO:0007669"/>
    <property type="project" value="UniProtKB-UniRule"/>
</dbReference>
<comment type="similarity">
    <text evidence="1 6">Belongs to the phosphopentomutase family.</text>
</comment>
<dbReference type="InterPro" id="IPR006124">
    <property type="entry name" value="Metalloenzyme"/>
</dbReference>
<evidence type="ECO:0000256" key="6">
    <source>
        <dbReference type="HAMAP-Rule" id="MF_00740"/>
    </source>
</evidence>
<keyword evidence="2 6" id="KW-0963">Cytoplasm</keyword>
<dbReference type="GO" id="GO:0006015">
    <property type="term" value="P:5-phosphoribose 1-diphosphate biosynthetic process"/>
    <property type="evidence" value="ECO:0007669"/>
    <property type="project" value="UniProtKB-UniPathway"/>
</dbReference>
<dbReference type="GO" id="GO:0009117">
    <property type="term" value="P:nucleotide metabolic process"/>
    <property type="evidence" value="ECO:0007669"/>
    <property type="project" value="UniProtKB-UniRule"/>
</dbReference>
<dbReference type="GO" id="GO:0005829">
    <property type="term" value="C:cytosol"/>
    <property type="evidence" value="ECO:0007669"/>
    <property type="project" value="TreeGrafter"/>
</dbReference>
<comment type="cofactor">
    <cofactor evidence="6">
        <name>Mn(2+)</name>
        <dbReference type="ChEBI" id="CHEBI:29035"/>
    </cofactor>
    <text evidence="6">Binds 2 manganese ions.</text>
</comment>
<dbReference type="InterPro" id="IPR024052">
    <property type="entry name" value="Phosphopentomutase_DeoB_cap_sf"/>
</dbReference>
<dbReference type="Gene3D" id="3.40.720.10">
    <property type="entry name" value="Alkaline Phosphatase, subunit A"/>
    <property type="match status" value="1"/>
</dbReference>
<dbReference type="eggNOG" id="COG1015">
    <property type="taxonomic scope" value="Bacteria"/>
</dbReference>
<feature type="binding site" evidence="6">
    <location>
        <position position="325"/>
    </location>
    <ligand>
        <name>Mn(2+)</name>
        <dbReference type="ChEBI" id="CHEBI:29035"/>
        <label>1</label>
    </ligand>
</feature>
<dbReference type="NCBIfam" id="TIGR01696">
    <property type="entry name" value="deoB"/>
    <property type="match status" value="1"/>
</dbReference>
<dbReference type="InterPro" id="IPR010045">
    <property type="entry name" value="DeoB"/>
</dbReference>
<dbReference type="EMBL" id="ACJM01000003">
    <property type="protein sequence ID" value="EEG78296.1"/>
    <property type="molecule type" value="Genomic_DNA"/>
</dbReference>
<protein>
    <recommendedName>
        <fullName evidence="6 7">Phosphopentomutase</fullName>
        <ecNumber evidence="6 7">5.4.2.7</ecNumber>
    </recommendedName>
    <alternativeName>
        <fullName evidence="6">Phosphodeoxyribomutase</fullName>
    </alternativeName>
</protein>
<dbReference type="Pfam" id="PF01676">
    <property type="entry name" value="Metalloenzyme"/>
    <property type="match status" value="1"/>
</dbReference>
<dbReference type="NCBIfam" id="NF003766">
    <property type="entry name" value="PRK05362.1"/>
    <property type="match status" value="1"/>
</dbReference>
<feature type="binding site" evidence="6">
    <location>
        <position position="284"/>
    </location>
    <ligand>
        <name>Mn(2+)</name>
        <dbReference type="ChEBI" id="CHEBI:29035"/>
        <label>2</label>
    </ligand>
</feature>
<keyword evidence="3 6" id="KW-0479">Metal-binding</keyword>
<keyword evidence="4 6" id="KW-0464">Manganese</keyword>
<evidence type="ECO:0000256" key="1">
    <source>
        <dbReference type="ARBA" id="ARBA00010373"/>
    </source>
</evidence>
<dbReference type="SUPFAM" id="SSF143856">
    <property type="entry name" value="DeoB insert domain-like"/>
    <property type="match status" value="1"/>
</dbReference>
<comment type="subcellular location">
    <subcellularLocation>
        <location evidence="6">Cytoplasm</location>
    </subcellularLocation>
</comment>
<dbReference type="PANTHER" id="PTHR21110:SF0">
    <property type="entry name" value="PHOSPHOPENTOMUTASE"/>
    <property type="match status" value="1"/>
</dbReference>
<evidence type="ECO:0000259" key="8">
    <source>
        <dbReference type="Pfam" id="PF01676"/>
    </source>
</evidence>
<dbReference type="PANTHER" id="PTHR21110">
    <property type="entry name" value="PHOSPHOPENTOMUTASE"/>
    <property type="match status" value="1"/>
</dbReference>
<feature type="binding site" evidence="6">
    <location>
        <position position="12"/>
    </location>
    <ligand>
        <name>Mn(2+)</name>
        <dbReference type="ChEBI" id="CHEBI:29035"/>
        <label>1</label>
    </ligand>
</feature>
<dbReference type="PIRSF" id="PIRSF001491">
    <property type="entry name" value="Ppentomutase"/>
    <property type="match status" value="1"/>
</dbReference>
<evidence type="ECO:0000313" key="10">
    <source>
        <dbReference type="Proteomes" id="UP000006443"/>
    </source>
</evidence>
<keyword evidence="10" id="KW-1185">Reference proteome</keyword>
<dbReference type="CDD" id="cd16009">
    <property type="entry name" value="PPM"/>
    <property type="match status" value="1"/>
</dbReference>
<dbReference type="UniPathway" id="UPA00087">
    <property type="reaction ID" value="UER00173"/>
</dbReference>